<evidence type="ECO:0000313" key="2">
    <source>
        <dbReference type="Proteomes" id="UP000198870"/>
    </source>
</evidence>
<dbReference type="AlphaFoldDB" id="A0A1G5ABX5"/>
<keyword evidence="2" id="KW-1185">Reference proteome</keyword>
<accession>A0A1G5ABX5</accession>
<protein>
    <submittedName>
        <fullName evidence="1">Cell division protein FtsL</fullName>
    </submittedName>
</protein>
<dbReference type="STRING" id="419481.SAMN05216233_10122"/>
<organism evidence="1 2">
    <name type="scientific">Desulfoluna spongiiphila</name>
    <dbReference type="NCBI Taxonomy" id="419481"/>
    <lineage>
        <taxon>Bacteria</taxon>
        <taxon>Pseudomonadati</taxon>
        <taxon>Thermodesulfobacteriota</taxon>
        <taxon>Desulfobacteria</taxon>
        <taxon>Desulfobacterales</taxon>
        <taxon>Desulfolunaceae</taxon>
        <taxon>Desulfoluna</taxon>
    </lineage>
</organism>
<keyword evidence="1" id="KW-0131">Cell cycle</keyword>
<dbReference type="OrthoDB" id="5421767at2"/>
<gene>
    <name evidence="1" type="ORF">SAMN05216233_10122</name>
</gene>
<reference evidence="1 2" key="1">
    <citation type="submission" date="2016-10" db="EMBL/GenBank/DDBJ databases">
        <authorList>
            <person name="de Groot N.N."/>
        </authorList>
    </citation>
    <scope>NUCLEOTIDE SEQUENCE [LARGE SCALE GENOMIC DNA]</scope>
    <source>
        <strain evidence="1 2">AA1</strain>
    </source>
</reference>
<dbReference type="Proteomes" id="UP000198870">
    <property type="component" value="Unassembled WGS sequence"/>
</dbReference>
<evidence type="ECO:0000313" key="1">
    <source>
        <dbReference type="EMBL" id="SCX75368.1"/>
    </source>
</evidence>
<dbReference type="RefSeq" id="WP_092207051.1">
    <property type="nucleotide sequence ID" value="NZ_FMUX01000001.1"/>
</dbReference>
<name>A0A1G5ABX5_9BACT</name>
<proteinExistence type="predicted"/>
<dbReference type="GO" id="GO:0051301">
    <property type="term" value="P:cell division"/>
    <property type="evidence" value="ECO:0007669"/>
    <property type="project" value="UniProtKB-KW"/>
</dbReference>
<keyword evidence="1" id="KW-0132">Cell division</keyword>
<sequence>MSRKTSLLSPAMQLAILLFLAVLLVEGFTYTWVRSRCHLTNRAIASELILNQKLVKTRKRLKVELAHLKSPRQITLRARAELGLKRPTQDQILRLKSPQ</sequence>
<dbReference type="EMBL" id="FMUX01000001">
    <property type="protein sequence ID" value="SCX75368.1"/>
    <property type="molecule type" value="Genomic_DNA"/>
</dbReference>